<feature type="domain" description="Response regulatory" evidence="11">
    <location>
        <begin position="634"/>
        <end position="751"/>
    </location>
</feature>
<dbReference type="GO" id="GO:0005737">
    <property type="term" value="C:cytoplasm"/>
    <property type="evidence" value="ECO:0007669"/>
    <property type="project" value="UniProtKB-SubCell"/>
</dbReference>
<comment type="subcellular location">
    <subcellularLocation>
        <location evidence="2">Cytoplasm</location>
    </subcellularLocation>
</comment>
<dbReference type="Pfam" id="PF00512">
    <property type="entry name" value="HisKA"/>
    <property type="match status" value="1"/>
</dbReference>
<dbReference type="InterPro" id="IPR004358">
    <property type="entry name" value="Sig_transdc_His_kin-like_C"/>
</dbReference>
<dbReference type="PANTHER" id="PTHR43047">
    <property type="entry name" value="TWO-COMPONENT HISTIDINE PROTEIN KINASE"/>
    <property type="match status" value="1"/>
</dbReference>
<evidence type="ECO:0000256" key="1">
    <source>
        <dbReference type="ARBA" id="ARBA00000085"/>
    </source>
</evidence>
<keyword evidence="4" id="KW-0963">Cytoplasm</keyword>
<dbReference type="GO" id="GO:0000155">
    <property type="term" value="F:phosphorelay sensor kinase activity"/>
    <property type="evidence" value="ECO:0007669"/>
    <property type="project" value="InterPro"/>
</dbReference>
<dbReference type="InterPro" id="IPR035965">
    <property type="entry name" value="PAS-like_dom_sf"/>
</dbReference>
<reference evidence="14" key="1">
    <citation type="submission" date="2022-07" db="EMBL/GenBank/DDBJ databases">
        <title>Taxonomy of Aspergillus series Nigri: significant species reduction supported by multi-species coalescent approaches.</title>
        <authorList>
            <person name="Bian C."/>
            <person name="Kusuya Y."/>
            <person name="Sklenar F."/>
            <person name="D'hooge E."/>
            <person name="Yaguchi T."/>
            <person name="Takahashi H."/>
            <person name="Hubka V."/>
        </authorList>
    </citation>
    <scope>NUCLEOTIDE SEQUENCE</scope>
    <source>
        <strain evidence="14">IFM 63604</strain>
    </source>
</reference>
<evidence type="ECO:0000256" key="7">
    <source>
        <dbReference type="ARBA" id="ARBA00022777"/>
    </source>
</evidence>
<dbReference type="InterPro" id="IPR003661">
    <property type="entry name" value="HisK_dim/P_dom"/>
</dbReference>
<evidence type="ECO:0000256" key="8">
    <source>
        <dbReference type="PROSITE-ProRule" id="PRU00169"/>
    </source>
</evidence>
<dbReference type="PROSITE" id="PS50110">
    <property type="entry name" value="RESPONSE_REGULATORY"/>
    <property type="match status" value="1"/>
</dbReference>
<dbReference type="CDD" id="cd00130">
    <property type="entry name" value="PAS"/>
    <property type="match status" value="1"/>
</dbReference>
<evidence type="ECO:0000256" key="5">
    <source>
        <dbReference type="ARBA" id="ARBA00022553"/>
    </source>
</evidence>
<dbReference type="Gene3D" id="3.40.50.2300">
    <property type="match status" value="1"/>
</dbReference>
<dbReference type="EMBL" id="BRPB01000015">
    <property type="protein sequence ID" value="GLA47764.1"/>
    <property type="molecule type" value="Genomic_DNA"/>
</dbReference>
<dbReference type="PROSITE" id="PS50113">
    <property type="entry name" value="PAC"/>
    <property type="match status" value="1"/>
</dbReference>
<evidence type="ECO:0000259" key="10">
    <source>
        <dbReference type="PROSITE" id="PS50109"/>
    </source>
</evidence>
<dbReference type="FunFam" id="1.10.287.130:FF:000030">
    <property type="entry name" value="Putative histidine kinase 5"/>
    <property type="match status" value="1"/>
</dbReference>
<dbReference type="InterPro" id="IPR036097">
    <property type="entry name" value="HisK_dim/P_sf"/>
</dbReference>
<dbReference type="InterPro" id="IPR000014">
    <property type="entry name" value="PAS"/>
</dbReference>
<dbReference type="InterPro" id="IPR001789">
    <property type="entry name" value="Sig_transdc_resp-reg_receiver"/>
</dbReference>
<dbReference type="Gene3D" id="3.30.565.10">
    <property type="entry name" value="Histidine kinase-like ATPase, C-terminal domain"/>
    <property type="match status" value="1"/>
</dbReference>
<dbReference type="SUPFAM" id="SSF55874">
    <property type="entry name" value="ATPase domain of HSP90 chaperone/DNA topoisomerase II/histidine kinase"/>
    <property type="match status" value="1"/>
</dbReference>
<evidence type="ECO:0000259" key="13">
    <source>
        <dbReference type="PROSITE" id="PS50113"/>
    </source>
</evidence>
<organism evidence="14 15">
    <name type="scientific">Aspergillus niger</name>
    <dbReference type="NCBI Taxonomy" id="5061"/>
    <lineage>
        <taxon>Eukaryota</taxon>
        <taxon>Fungi</taxon>
        <taxon>Dikarya</taxon>
        <taxon>Ascomycota</taxon>
        <taxon>Pezizomycotina</taxon>
        <taxon>Eurotiomycetes</taxon>
        <taxon>Eurotiomycetidae</taxon>
        <taxon>Eurotiales</taxon>
        <taxon>Aspergillaceae</taxon>
        <taxon>Aspergillus</taxon>
        <taxon>Aspergillus subgen. Circumdati</taxon>
    </lineage>
</organism>
<protein>
    <recommendedName>
        <fullName evidence="3">histidine kinase</fullName>
        <ecNumber evidence="3">2.7.13.3</ecNumber>
    </recommendedName>
</protein>
<accession>A0A9W5ZWL9</accession>
<dbReference type="SUPFAM" id="SSF55785">
    <property type="entry name" value="PYP-like sensor domain (PAS domain)"/>
    <property type="match status" value="2"/>
</dbReference>
<evidence type="ECO:0000259" key="11">
    <source>
        <dbReference type="PROSITE" id="PS50110"/>
    </source>
</evidence>
<name>A0A9W5ZWL9_ASPNG</name>
<feature type="compositionally biased region" description="Basic and acidic residues" evidence="9">
    <location>
        <begin position="78"/>
        <end position="90"/>
    </location>
</feature>
<dbReference type="PRINTS" id="PR00344">
    <property type="entry name" value="BCTRLSENSOR"/>
</dbReference>
<evidence type="ECO:0000256" key="2">
    <source>
        <dbReference type="ARBA" id="ARBA00004496"/>
    </source>
</evidence>
<dbReference type="SUPFAM" id="SSF52172">
    <property type="entry name" value="CheY-like"/>
    <property type="match status" value="1"/>
</dbReference>
<dbReference type="AlphaFoldDB" id="A0A9W5ZWL9"/>
<dbReference type="SMART" id="SM00091">
    <property type="entry name" value="PAS"/>
    <property type="match status" value="2"/>
</dbReference>
<dbReference type="SMART" id="SM00387">
    <property type="entry name" value="HATPase_c"/>
    <property type="match status" value="1"/>
</dbReference>
<proteinExistence type="predicted"/>
<dbReference type="Pfam" id="PF00072">
    <property type="entry name" value="Response_reg"/>
    <property type="match status" value="1"/>
</dbReference>
<dbReference type="FunFam" id="3.30.450.20:FF:000136">
    <property type="entry name" value="Sensor histidine kinase/response regulator Fos-1"/>
    <property type="match status" value="1"/>
</dbReference>
<feature type="domain" description="Histidine kinase" evidence="10">
    <location>
        <begin position="377"/>
        <end position="600"/>
    </location>
</feature>
<dbReference type="CDD" id="cd17546">
    <property type="entry name" value="REC_hyHK_CKI1_RcsC-like"/>
    <property type="match status" value="1"/>
</dbReference>
<comment type="caution">
    <text evidence="14">The sequence shown here is derived from an EMBL/GenBank/DDBJ whole genome shotgun (WGS) entry which is preliminary data.</text>
</comment>
<evidence type="ECO:0000256" key="4">
    <source>
        <dbReference type="ARBA" id="ARBA00022490"/>
    </source>
</evidence>
<dbReference type="SUPFAM" id="SSF47384">
    <property type="entry name" value="Homodimeric domain of signal transducing histidine kinase"/>
    <property type="match status" value="1"/>
</dbReference>
<keyword evidence="5 8" id="KW-0597">Phosphoprotein</keyword>
<evidence type="ECO:0000259" key="12">
    <source>
        <dbReference type="PROSITE" id="PS50112"/>
    </source>
</evidence>
<dbReference type="SMART" id="SM00448">
    <property type="entry name" value="REC"/>
    <property type="match status" value="1"/>
</dbReference>
<evidence type="ECO:0000256" key="6">
    <source>
        <dbReference type="ARBA" id="ARBA00022679"/>
    </source>
</evidence>
<evidence type="ECO:0000256" key="3">
    <source>
        <dbReference type="ARBA" id="ARBA00012438"/>
    </source>
</evidence>
<dbReference type="EC" id="2.7.13.3" evidence="3"/>
<evidence type="ECO:0000313" key="15">
    <source>
        <dbReference type="Proteomes" id="UP001144191"/>
    </source>
</evidence>
<dbReference type="Pfam" id="PF13426">
    <property type="entry name" value="PAS_9"/>
    <property type="match status" value="1"/>
</dbReference>
<dbReference type="Gene3D" id="3.30.450.20">
    <property type="entry name" value="PAS domain"/>
    <property type="match status" value="1"/>
</dbReference>
<keyword evidence="7" id="KW-0418">Kinase</keyword>
<dbReference type="InterPro" id="IPR005467">
    <property type="entry name" value="His_kinase_dom"/>
</dbReference>
<dbReference type="PROSITE" id="PS50109">
    <property type="entry name" value="HIS_KIN"/>
    <property type="match status" value="1"/>
</dbReference>
<dbReference type="Proteomes" id="UP001144191">
    <property type="component" value="Unassembled WGS sequence"/>
</dbReference>
<dbReference type="CDD" id="cd00082">
    <property type="entry name" value="HisKA"/>
    <property type="match status" value="1"/>
</dbReference>
<dbReference type="PROSITE" id="PS50112">
    <property type="entry name" value="PAS"/>
    <property type="match status" value="1"/>
</dbReference>
<evidence type="ECO:0000256" key="9">
    <source>
        <dbReference type="SAM" id="MobiDB-lite"/>
    </source>
</evidence>
<dbReference type="InterPro" id="IPR036890">
    <property type="entry name" value="HATPase_C_sf"/>
</dbReference>
<keyword evidence="6" id="KW-0808">Transferase</keyword>
<comment type="catalytic activity">
    <reaction evidence="1">
        <text>ATP + protein L-histidine = ADP + protein N-phospho-L-histidine.</text>
        <dbReference type="EC" id="2.7.13.3"/>
    </reaction>
</comment>
<dbReference type="InterPro" id="IPR003594">
    <property type="entry name" value="HATPase_dom"/>
</dbReference>
<feature type="region of interest" description="Disordered" evidence="9">
    <location>
        <begin position="78"/>
        <end position="105"/>
    </location>
</feature>
<dbReference type="SMART" id="SM00388">
    <property type="entry name" value="HisKA"/>
    <property type="match status" value="1"/>
</dbReference>
<dbReference type="Pfam" id="PF02518">
    <property type="entry name" value="HATPase_c"/>
    <property type="match status" value="1"/>
</dbReference>
<dbReference type="NCBIfam" id="TIGR00229">
    <property type="entry name" value="sensory_box"/>
    <property type="match status" value="1"/>
</dbReference>
<gene>
    <name evidence="14" type="ORF">AnigIFM63604_002573</name>
</gene>
<dbReference type="InterPro" id="IPR000700">
    <property type="entry name" value="PAS-assoc_C"/>
</dbReference>
<dbReference type="CDD" id="cd16922">
    <property type="entry name" value="HATPase_EvgS-ArcB-TorS-like"/>
    <property type="match status" value="1"/>
</dbReference>
<feature type="domain" description="PAC" evidence="13">
    <location>
        <begin position="311"/>
        <end position="362"/>
    </location>
</feature>
<dbReference type="Gene3D" id="1.10.287.130">
    <property type="match status" value="1"/>
</dbReference>
<feature type="domain" description="PAS" evidence="12">
    <location>
        <begin position="236"/>
        <end position="293"/>
    </location>
</feature>
<feature type="region of interest" description="Disordered" evidence="9">
    <location>
        <begin position="1"/>
        <end position="24"/>
    </location>
</feature>
<feature type="modified residue" description="4-aspartylphosphate" evidence="8">
    <location>
        <position position="686"/>
    </location>
</feature>
<sequence>MPYSHRTGSDVARSLSPPSKDRVRQRFLLPNVGAMDLNKRLFHLDIENKTQAQPLNFSMVTTPPDDEDDDEVNHLKLKVESKQSPHDHDKPHHRQKKMPDTDAQQPPAALGRIYRYTPTPSVILDPSLHVVEVSDSHVAFAGLSRALLLGRFICDICPRILPALDVAILFGALRAAITTQDVQSIDKICIDDASTCYTLRITPIFENSNLLYIVLEALDITKRQATSVSKPHESYSNETYKVLLDTVKDYAIFMLDTHGHIVTWNTGAALLKGYSAKEIIGRHFSTFYSLEDRMADKPGKELEVCLREGKVEDEGWRYRKDGSRFWANVLITPMYALGRHIGFTKVTRDLTERNAAETRMIAAFEESSRLKTDFLANMSHEIRTPMNGMLLALTSLLATDLNEQQREYSSIIEDSTNVLLQVINDVLDYSKLSSGSFTLHPDTFSVDSITNAVVRNCKGALKTGVQLTSSISSNFPSQVEGDPLRYRQVLQNLVGNAVKFTEEGYVKINTTFSEDAEDPSVYYIRTEVADTGVGVPEDALGSLFTPFTRFAETGSKRYQGTGLGLSICKSLAELMDGSVGYRPNPERHGSVFWVTAKMHRVRVTPPARTTGTGTPVEDVGDIERNIHDIAPHKHVLLVEDNLVNQMMMLKLLQNMGFARIDTAWDGAEAVRLVKQQPLSYNTILMDIGMPVLDGVQATRQIRQMGLEMPIIALTGNVMPGDIEDYTKQGMSDHIGKPIHQKQLMRLLWNPTPHKKLSVTDTAFALNQPCPLHCKAVRSRAIAMMSSGAQEHRTIPVKWTGSEDYNMQDSRSSLLMKFTMGTYYLDL</sequence>
<dbReference type="InterPro" id="IPR011006">
    <property type="entry name" value="CheY-like_superfamily"/>
</dbReference>
<evidence type="ECO:0000313" key="14">
    <source>
        <dbReference type="EMBL" id="GLA47764.1"/>
    </source>
</evidence>